<dbReference type="PANTHER" id="PTHR33755:SF6">
    <property type="entry name" value="PLASMID STABILIZATION SYSTEM PROTEIN"/>
    <property type="match status" value="1"/>
</dbReference>
<evidence type="ECO:0000256" key="3">
    <source>
        <dbReference type="PIRNR" id="PIRNR029218"/>
    </source>
</evidence>
<dbReference type="PIRSF" id="PIRSF029218">
    <property type="entry name" value="ParE"/>
    <property type="match status" value="1"/>
</dbReference>
<dbReference type="Gene3D" id="3.30.2310.20">
    <property type="entry name" value="RelE-like"/>
    <property type="match status" value="1"/>
</dbReference>
<keyword evidence="2" id="KW-1277">Toxin-antitoxin system</keyword>
<dbReference type="PANTHER" id="PTHR33755">
    <property type="entry name" value="TOXIN PARE1-RELATED"/>
    <property type="match status" value="1"/>
</dbReference>
<name>A0ABX0M4Q0_9BURK</name>
<organism evidence="4 5">
    <name type="scientific">Massilia aquatica</name>
    <dbReference type="NCBI Taxonomy" id="2609000"/>
    <lineage>
        <taxon>Bacteria</taxon>
        <taxon>Pseudomonadati</taxon>
        <taxon>Pseudomonadota</taxon>
        <taxon>Betaproteobacteria</taxon>
        <taxon>Burkholderiales</taxon>
        <taxon>Oxalobacteraceae</taxon>
        <taxon>Telluria group</taxon>
        <taxon>Massilia</taxon>
    </lineage>
</organism>
<evidence type="ECO:0000313" key="5">
    <source>
        <dbReference type="Proteomes" id="UP000819052"/>
    </source>
</evidence>
<evidence type="ECO:0000313" key="4">
    <source>
        <dbReference type="EMBL" id="NHZ39217.1"/>
    </source>
</evidence>
<comment type="similarity">
    <text evidence="1 3">Belongs to the RelE toxin family.</text>
</comment>
<comment type="caution">
    <text evidence="4">The sequence shown here is derived from an EMBL/GenBank/DDBJ whole genome shotgun (WGS) entry which is preliminary data.</text>
</comment>
<dbReference type="InterPro" id="IPR028344">
    <property type="entry name" value="ParE1/4"/>
</dbReference>
<evidence type="ECO:0000256" key="1">
    <source>
        <dbReference type="ARBA" id="ARBA00006226"/>
    </source>
</evidence>
<dbReference type="Pfam" id="PF05016">
    <property type="entry name" value="ParE_toxin"/>
    <property type="match status" value="1"/>
</dbReference>
<dbReference type="EMBL" id="VVIW01000002">
    <property type="protein sequence ID" value="NHZ39217.1"/>
    <property type="molecule type" value="Genomic_DNA"/>
</dbReference>
<dbReference type="RefSeq" id="WP_167074734.1">
    <property type="nucleotide sequence ID" value="NZ_VVIW01000002.1"/>
</dbReference>
<protein>
    <recommendedName>
        <fullName evidence="3">Toxin</fullName>
    </recommendedName>
</protein>
<dbReference type="InterPro" id="IPR007712">
    <property type="entry name" value="RelE/ParE_toxin"/>
</dbReference>
<gene>
    <name evidence="4" type="ORF">F1609_03405</name>
</gene>
<proteinExistence type="inferred from homology"/>
<dbReference type="Proteomes" id="UP000819052">
    <property type="component" value="Unassembled WGS sequence"/>
</dbReference>
<reference evidence="4 5" key="1">
    <citation type="submission" date="2019-09" db="EMBL/GenBank/DDBJ databases">
        <title>Taxonomy of Antarctic Massilia spp.: description of Massilia rubra sp. nov., Massilia aquatica sp. nov., Massilia mucilaginosa sp. nov., Massilia frigida sp. nov. isolated from streams, lakes and regoliths.</title>
        <authorList>
            <person name="Holochova P."/>
            <person name="Sedlacek I."/>
            <person name="Kralova S."/>
            <person name="Maslanova I."/>
            <person name="Busse H.-J."/>
            <person name="Stankova E."/>
            <person name="Vrbovska V."/>
            <person name="Kovarovic V."/>
            <person name="Bartak M."/>
            <person name="Svec P."/>
            <person name="Pantucek R."/>
        </authorList>
    </citation>
    <scope>NUCLEOTIDE SEQUENCE [LARGE SCALE GENOMIC DNA]</scope>
    <source>
        <strain evidence="4 5">CCM 8693</strain>
    </source>
</reference>
<sequence length="98" mass="11292">MSTVTVLPRARIDIDEIWDFIAQDSLMQADAFIGRLNAKMCLLAQQPDLGRVRDELCLGVRSFPFERYVLFYLPTKRGIELVRVLHGARDMDALFHPK</sequence>
<dbReference type="InterPro" id="IPR051803">
    <property type="entry name" value="TA_system_RelE-like_toxin"/>
</dbReference>
<dbReference type="InterPro" id="IPR035093">
    <property type="entry name" value="RelE/ParE_toxin_dom_sf"/>
</dbReference>
<evidence type="ECO:0000256" key="2">
    <source>
        <dbReference type="ARBA" id="ARBA00022649"/>
    </source>
</evidence>
<keyword evidence="5" id="KW-1185">Reference proteome</keyword>
<accession>A0ABX0M4Q0</accession>